<dbReference type="EMBL" id="VUNR01000027">
    <property type="protein sequence ID" value="MSU09578.1"/>
    <property type="molecule type" value="Genomic_DNA"/>
</dbReference>
<sequence length="420" mass="47139">MMWCRDGFMPRQSRWLTMRSVSMEVAVMSKDLIKPFAVALLLLMGVAGYFCIKFASNPFASAVTGDIRIGVLFDGKLNDGGWNEAQRIGFEYVKNTLKVQVVYRDSLPHADAANMRVDNDMRGDGKGIDEETAMHIIDQLVRADRATIVFSTSDVYASAVEKAAQKYSNVKFFQLKGKKAQGNLASYYARIYQACYLSGIVAGRQTETGHIGYVSSFPRPEQIRVINAFALGVQSVNPQAVVHLRWSHTYSDVEREKEVANRLMDDFPVDVMATNLNTISVLEAADARGVKSIGYNMEHTDMFPNTFLAASVWHWDKFYEARMRECMEGRFKGTMYFADISEGFFGLSELSPLVKPGTANLVETAMARFRSGKWDVFYGPIYDQRGVLRVAGDENMSDDEVSQHFDWLVRGVEGSCGEDD</sequence>
<organism evidence="3 4">
    <name type="scientific">Anaerovibrio slackiae</name>
    <dbReference type="NCBI Taxonomy" id="2652309"/>
    <lineage>
        <taxon>Bacteria</taxon>
        <taxon>Bacillati</taxon>
        <taxon>Bacillota</taxon>
        <taxon>Negativicutes</taxon>
        <taxon>Selenomonadales</taxon>
        <taxon>Selenomonadaceae</taxon>
        <taxon>Anaerovibrio</taxon>
    </lineage>
</organism>
<evidence type="ECO:0000313" key="3">
    <source>
        <dbReference type="EMBL" id="MSU09578.1"/>
    </source>
</evidence>
<evidence type="ECO:0000259" key="2">
    <source>
        <dbReference type="Pfam" id="PF02608"/>
    </source>
</evidence>
<dbReference type="PANTHER" id="PTHR43208">
    <property type="entry name" value="ABC TRANSPORTER SUBSTRATE-BINDING PROTEIN"/>
    <property type="match status" value="1"/>
</dbReference>
<keyword evidence="1" id="KW-0732">Signal</keyword>
<proteinExistence type="predicted"/>
<dbReference type="Pfam" id="PF02608">
    <property type="entry name" value="Bmp"/>
    <property type="match status" value="1"/>
</dbReference>
<dbReference type="InterPro" id="IPR003760">
    <property type="entry name" value="PnrA-like"/>
</dbReference>
<evidence type="ECO:0000313" key="4">
    <source>
        <dbReference type="Proteomes" id="UP000433181"/>
    </source>
</evidence>
<accession>A0A6I2UDF1</accession>
<dbReference type="Gene3D" id="3.40.50.2300">
    <property type="match status" value="2"/>
</dbReference>
<protein>
    <submittedName>
        <fullName evidence="3">BMP family ABC transporter substrate-binding protein</fullName>
    </submittedName>
</protein>
<reference evidence="3 4" key="1">
    <citation type="submission" date="2019-08" db="EMBL/GenBank/DDBJ databases">
        <title>In-depth cultivation of the pig gut microbiome towards novel bacterial diversity and tailored functional studies.</title>
        <authorList>
            <person name="Wylensek D."/>
            <person name="Hitch T.C.A."/>
            <person name="Clavel T."/>
        </authorList>
    </citation>
    <scope>NUCLEOTIDE SEQUENCE [LARGE SCALE GENOMIC DNA]</scope>
    <source>
        <strain evidence="3 4">WCA-693-APC-5D-A</strain>
    </source>
</reference>
<dbReference type="Proteomes" id="UP000433181">
    <property type="component" value="Unassembled WGS sequence"/>
</dbReference>
<name>A0A6I2UDF1_9FIRM</name>
<dbReference type="PANTHER" id="PTHR43208:SF1">
    <property type="entry name" value="ABC TRANSPORTER SUBSTRATE-BINDING PROTEIN"/>
    <property type="match status" value="1"/>
</dbReference>
<feature type="domain" description="ABC transporter substrate-binding protein PnrA-like" evidence="2">
    <location>
        <begin position="68"/>
        <end position="353"/>
    </location>
</feature>
<comment type="caution">
    <text evidence="3">The sequence shown here is derived from an EMBL/GenBank/DDBJ whole genome shotgun (WGS) entry which is preliminary data.</text>
</comment>
<dbReference type="GO" id="GO:0005886">
    <property type="term" value="C:plasma membrane"/>
    <property type="evidence" value="ECO:0007669"/>
    <property type="project" value="InterPro"/>
</dbReference>
<dbReference type="CDD" id="cd19963">
    <property type="entry name" value="PBP1_BMP-like"/>
    <property type="match status" value="1"/>
</dbReference>
<dbReference type="InterPro" id="IPR052910">
    <property type="entry name" value="ABC-Purine-Binding"/>
</dbReference>
<evidence type="ECO:0000256" key="1">
    <source>
        <dbReference type="ARBA" id="ARBA00022729"/>
    </source>
</evidence>
<dbReference type="AlphaFoldDB" id="A0A6I2UDF1"/>
<keyword evidence="4" id="KW-1185">Reference proteome</keyword>
<gene>
    <name evidence="3" type="ORF">FYJ84_11370</name>
</gene>